<evidence type="ECO:0000313" key="3">
    <source>
        <dbReference type="Proteomes" id="UP000515162"/>
    </source>
</evidence>
<protein>
    <submittedName>
        <fullName evidence="4">Uncharacterized protein LOC117145212</fullName>
    </submittedName>
</protein>
<evidence type="ECO:0000313" key="4">
    <source>
        <dbReference type="RefSeq" id="XP_033166671.1"/>
    </source>
</evidence>
<dbReference type="GO" id="GO:0016604">
    <property type="term" value="C:nuclear body"/>
    <property type="evidence" value="ECO:0007669"/>
    <property type="project" value="TreeGrafter"/>
</dbReference>
<feature type="compositionally biased region" description="Basic and acidic residues" evidence="1">
    <location>
        <begin position="285"/>
        <end position="294"/>
    </location>
</feature>
<dbReference type="Proteomes" id="UP000515162">
    <property type="component" value="Chromosome 3R"/>
</dbReference>
<organism evidence="3 4">
    <name type="scientific">Drosophila mauritiana</name>
    <name type="common">Fruit fly</name>
    <dbReference type="NCBI Taxonomy" id="7226"/>
    <lineage>
        <taxon>Eukaryota</taxon>
        <taxon>Metazoa</taxon>
        <taxon>Ecdysozoa</taxon>
        <taxon>Arthropoda</taxon>
        <taxon>Hexapoda</taxon>
        <taxon>Insecta</taxon>
        <taxon>Pterygota</taxon>
        <taxon>Neoptera</taxon>
        <taxon>Endopterygota</taxon>
        <taxon>Diptera</taxon>
        <taxon>Brachycera</taxon>
        <taxon>Muscomorpha</taxon>
        <taxon>Ephydroidea</taxon>
        <taxon>Drosophilidae</taxon>
        <taxon>Drosophila</taxon>
        <taxon>Sophophora</taxon>
    </lineage>
</organism>
<feature type="domain" description="Myb/SANT-like DNA-binding" evidence="2">
    <location>
        <begin position="173"/>
        <end position="255"/>
    </location>
</feature>
<dbReference type="RefSeq" id="XP_033166671.1">
    <property type="nucleotide sequence ID" value="XM_033310780.1"/>
</dbReference>
<feature type="compositionally biased region" description="Polar residues" evidence="1">
    <location>
        <begin position="305"/>
        <end position="318"/>
    </location>
</feature>
<feature type="region of interest" description="Disordered" evidence="1">
    <location>
        <begin position="285"/>
        <end position="318"/>
    </location>
</feature>
<accession>A0A6P8KU09</accession>
<dbReference type="InterPro" id="IPR044822">
    <property type="entry name" value="Myb_DNA-bind_4"/>
</dbReference>
<dbReference type="InterPro" id="IPR026095">
    <property type="entry name" value="Myb/SANT-like_DNA-bd_dom_prot"/>
</dbReference>
<name>A0A6P8KU09_DROMA</name>
<sequence length="406" mass="47460">MSRRKWDASEEDRFIDIWIHNLHLFEPGKKLTETYAQLEPYFRDVGVEINVQGIKSKMESLKRKYFNLLHSDQEDQAITWRHFDAMALVVRASANEVKDSEWKDYTQPAKTPHKTRSSAYMKNPAQRIKYETPFKTVFVDESAVNYFNDEEMPNAKRVRKRFSKSSNVRVKGRRVWQPAEECIFVDVWEKFASHIQSDRKKMDVYKDMHNELQLRGVGILPGDVKSKIESLMRTFRAQRDSVGDKSEWIHYSKILKIQTPIDFTKLDVFSEHSSSYEDDASWFKELEPKSDPDPTSHPPSSSDSVVNQFDNKTQPSSPACSEVCFWSDPEPTHCKVSIEMLDQDESTKQFESPSIEKHKAAEEFSQFVTKELAVLNDDLLIEAKRQIYNIICLMQKEQNEVNKKSY</sequence>
<reference evidence="4" key="1">
    <citation type="submission" date="2025-08" db="UniProtKB">
        <authorList>
            <consortium name="RefSeq"/>
        </authorList>
    </citation>
    <scope>IDENTIFICATION</scope>
    <source>
        <strain evidence="4">Mau12</strain>
        <tissue evidence="4">Whole Body</tissue>
    </source>
</reference>
<dbReference type="PANTHER" id="PTHR22666">
    <property type="entry name" value="MYB_SANT-LIKE DNA-BINDING DOMAIN-CONTAINING PROTEIN 1"/>
    <property type="match status" value="1"/>
</dbReference>
<dbReference type="Pfam" id="PF13837">
    <property type="entry name" value="Myb_DNA-bind_4"/>
    <property type="match status" value="2"/>
</dbReference>
<gene>
    <name evidence="4" type="primary">LOC117145212</name>
</gene>
<dbReference type="GO" id="GO:0045893">
    <property type="term" value="P:positive regulation of DNA-templated transcription"/>
    <property type="evidence" value="ECO:0007669"/>
    <property type="project" value="TreeGrafter"/>
</dbReference>
<feature type="domain" description="Myb/SANT-like DNA-binding" evidence="2">
    <location>
        <begin position="3"/>
        <end position="87"/>
    </location>
</feature>
<dbReference type="GeneID" id="117145212"/>
<dbReference type="AlphaFoldDB" id="A0A6P8KU09"/>
<proteinExistence type="predicted"/>
<evidence type="ECO:0000256" key="1">
    <source>
        <dbReference type="SAM" id="MobiDB-lite"/>
    </source>
</evidence>
<dbReference type="PANTHER" id="PTHR22666:SF3">
    <property type="entry name" value="MYB_SANT-LIKE DNA-BINDING DOMAIN-CONTAINING PROTEIN 1"/>
    <property type="match status" value="1"/>
</dbReference>
<evidence type="ECO:0000259" key="2">
    <source>
        <dbReference type="Pfam" id="PF13837"/>
    </source>
</evidence>
<keyword evidence="3" id="KW-1185">Reference proteome</keyword>